<dbReference type="Proteomes" id="UP001151532">
    <property type="component" value="Chromosome 15Z"/>
</dbReference>
<reference evidence="2" key="1">
    <citation type="submission" date="2022-11" db="EMBL/GenBank/DDBJ databases">
        <authorList>
            <person name="Hyden B.L."/>
            <person name="Feng K."/>
            <person name="Yates T."/>
            <person name="Jawdy S."/>
            <person name="Smart L.B."/>
            <person name="Muchero W."/>
        </authorList>
    </citation>
    <scope>NUCLEOTIDE SEQUENCE</scope>
    <source>
        <tissue evidence="2">Shoot tip</tissue>
    </source>
</reference>
<protein>
    <submittedName>
        <fullName evidence="2">Uncharacterized protein</fullName>
    </submittedName>
</protein>
<evidence type="ECO:0000313" key="2">
    <source>
        <dbReference type="EMBL" id="KAJ6760521.1"/>
    </source>
</evidence>
<feature type="region of interest" description="Disordered" evidence="1">
    <location>
        <begin position="1"/>
        <end position="27"/>
    </location>
</feature>
<keyword evidence="3" id="KW-1185">Reference proteome</keyword>
<dbReference type="EMBL" id="JAPFFK010000006">
    <property type="protein sequence ID" value="KAJ6760521.1"/>
    <property type="molecule type" value="Genomic_DNA"/>
</dbReference>
<proteinExistence type="predicted"/>
<sequence>MAIPLHHSSFPSSPSPANHRFLSLSGD</sequence>
<reference evidence="2" key="2">
    <citation type="journal article" date="2023" name="Int. J. Mol. Sci.">
        <title>De Novo Assembly and Annotation of 11 Diverse Shrub Willow (Salix) Genomes Reveals Novel Gene Organization in Sex-Linked Regions.</title>
        <authorList>
            <person name="Hyden B."/>
            <person name="Feng K."/>
            <person name="Yates T.B."/>
            <person name="Jawdy S."/>
            <person name="Cereghino C."/>
            <person name="Smart L.B."/>
            <person name="Muchero W."/>
        </authorList>
    </citation>
    <scope>NUCLEOTIDE SEQUENCE</scope>
    <source>
        <tissue evidence="2">Shoot tip</tissue>
    </source>
</reference>
<dbReference type="AlphaFoldDB" id="A0A9Q0W5S7"/>
<name>A0A9Q0W5S7_SALPP</name>
<comment type="caution">
    <text evidence="2">The sequence shown here is derived from an EMBL/GenBank/DDBJ whole genome shotgun (WGS) entry which is preliminary data.</text>
</comment>
<gene>
    <name evidence="2" type="ORF">OIU79_025378</name>
</gene>
<evidence type="ECO:0000256" key="1">
    <source>
        <dbReference type="SAM" id="MobiDB-lite"/>
    </source>
</evidence>
<organism evidence="2 3">
    <name type="scientific">Salix purpurea</name>
    <name type="common">Purple osier willow</name>
    <dbReference type="NCBI Taxonomy" id="77065"/>
    <lineage>
        <taxon>Eukaryota</taxon>
        <taxon>Viridiplantae</taxon>
        <taxon>Streptophyta</taxon>
        <taxon>Embryophyta</taxon>
        <taxon>Tracheophyta</taxon>
        <taxon>Spermatophyta</taxon>
        <taxon>Magnoliopsida</taxon>
        <taxon>eudicotyledons</taxon>
        <taxon>Gunneridae</taxon>
        <taxon>Pentapetalae</taxon>
        <taxon>rosids</taxon>
        <taxon>fabids</taxon>
        <taxon>Malpighiales</taxon>
        <taxon>Salicaceae</taxon>
        <taxon>Saliceae</taxon>
        <taxon>Salix</taxon>
    </lineage>
</organism>
<evidence type="ECO:0000313" key="3">
    <source>
        <dbReference type="Proteomes" id="UP001151532"/>
    </source>
</evidence>
<accession>A0A9Q0W5S7</accession>